<dbReference type="STRING" id="1802579.A2310_08800"/>
<gene>
    <name evidence="2" type="ORF">A2310_08800</name>
</gene>
<dbReference type="InterPro" id="IPR000944">
    <property type="entry name" value="Tscrpt_reg_Rrf2"/>
</dbReference>
<sequence length="140" mass="16035">MRFSIKVKYGLQALLELAANYDKKTLKIGEMANKQKIPIRYLEQLLLVLKRRDLVKSVRGKSGGYMLLKRPFEITMLDVVLAFEGAMEFCACSSKVKKKNIVCEVLTEIESCVKEKLSSITLDDMLARDEKSKKLHTYNI</sequence>
<accession>A0A1F4SHK0</accession>
<organism evidence="2 3">
    <name type="scientific">candidate division WOR-1 bacterium RIFOXYB2_FULL_37_13</name>
    <dbReference type="NCBI Taxonomy" id="1802579"/>
    <lineage>
        <taxon>Bacteria</taxon>
        <taxon>Bacillati</taxon>
        <taxon>Saganbacteria</taxon>
    </lineage>
</organism>
<evidence type="ECO:0000313" key="3">
    <source>
        <dbReference type="Proteomes" id="UP000178417"/>
    </source>
</evidence>
<dbReference type="NCBIfam" id="TIGR00738">
    <property type="entry name" value="rrf2_super"/>
    <property type="match status" value="1"/>
</dbReference>
<dbReference type="Proteomes" id="UP000178417">
    <property type="component" value="Unassembled WGS sequence"/>
</dbReference>
<dbReference type="GO" id="GO:0003677">
    <property type="term" value="F:DNA binding"/>
    <property type="evidence" value="ECO:0007669"/>
    <property type="project" value="UniProtKB-KW"/>
</dbReference>
<dbReference type="EMBL" id="MEUB01000056">
    <property type="protein sequence ID" value="OGC19916.1"/>
    <property type="molecule type" value="Genomic_DNA"/>
</dbReference>
<dbReference type="Gene3D" id="1.10.10.10">
    <property type="entry name" value="Winged helix-like DNA-binding domain superfamily/Winged helix DNA-binding domain"/>
    <property type="match status" value="1"/>
</dbReference>
<keyword evidence="1" id="KW-0238">DNA-binding</keyword>
<dbReference type="PROSITE" id="PS51197">
    <property type="entry name" value="HTH_RRF2_2"/>
    <property type="match status" value="1"/>
</dbReference>
<dbReference type="PANTHER" id="PTHR33221:SF5">
    <property type="entry name" value="HTH-TYPE TRANSCRIPTIONAL REGULATOR ISCR"/>
    <property type="match status" value="1"/>
</dbReference>
<reference evidence="2 3" key="1">
    <citation type="journal article" date="2016" name="Nat. Commun.">
        <title>Thousands of microbial genomes shed light on interconnected biogeochemical processes in an aquifer system.</title>
        <authorList>
            <person name="Anantharaman K."/>
            <person name="Brown C.T."/>
            <person name="Hug L.A."/>
            <person name="Sharon I."/>
            <person name="Castelle C.J."/>
            <person name="Probst A.J."/>
            <person name="Thomas B.C."/>
            <person name="Singh A."/>
            <person name="Wilkins M.J."/>
            <person name="Karaoz U."/>
            <person name="Brodie E.L."/>
            <person name="Williams K.H."/>
            <person name="Hubbard S.S."/>
            <person name="Banfield J.F."/>
        </authorList>
    </citation>
    <scope>NUCLEOTIDE SEQUENCE [LARGE SCALE GENOMIC DNA]</scope>
</reference>
<dbReference type="InterPro" id="IPR036390">
    <property type="entry name" value="WH_DNA-bd_sf"/>
</dbReference>
<dbReference type="Pfam" id="PF02082">
    <property type="entry name" value="Rrf2"/>
    <property type="match status" value="1"/>
</dbReference>
<evidence type="ECO:0008006" key="4">
    <source>
        <dbReference type="Google" id="ProtNLM"/>
    </source>
</evidence>
<dbReference type="SUPFAM" id="SSF46785">
    <property type="entry name" value="Winged helix' DNA-binding domain"/>
    <property type="match status" value="1"/>
</dbReference>
<dbReference type="PANTHER" id="PTHR33221">
    <property type="entry name" value="WINGED HELIX-TURN-HELIX TRANSCRIPTIONAL REGULATOR, RRF2 FAMILY"/>
    <property type="match status" value="1"/>
</dbReference>
<evidence type="ECO:0000313" key="2">
    <source>
        <dbReference type="EMBL" id="OGC19916.1"/>
    </source>
</evidence>
<dbReference type="GO" id="GO:0003700">
    <property type="term" value="F:DNA-binding transcription factor activity"/>
    <property type="evidence" value="ECO:0007669"/>
    <property type="project" value="TreeGrafter"/>
</dbReference>
<dbReference type="AlphaFoldDB" id="A0A1F4SHK0"/>
<dbReference type="GO" id="GO:0005829">
    <property type="term" value="C:cytosol"/>
    <property type="evidence" value="ECO:0007669"/>
    <property type="project" value="TreeGrafter"/>
</dbReference>
<protein>
    <recommendedName>
        <fullName evidence="4">Rrf2 family transcriptional regulator</fullName>
    </recommendedName>
</protein>
<proteinExistence type="predicted"/>
<evidence type="ECO:0000256" key="1">
    <source>
        <dbReference type="ARBA" id="ARBA00023125"/>
    </source>
</evidence>
<comment type="caution">
    <text evidence="2">The sequence shown here is derived from an EMBL/GenBank/DDBJ whole genome shotgun (WGS) entry which is preliminary data.</text>
</comment>
<name>A0A1F4SHK0_UNCSA</name>
<dbReference type="InterPro" id="IPR036388">
    <property type="entry name" value="WH-like_DNA-bd_sf"/>
</dbReference>